<dbReference type="VEuPathDB" id="VectorBase:MDOA012778"/>
<reference evidence="2" key="1">
    <citation type="submission" date="2020-05" db="UniProtKB">
        <authorList>
            <consortium name="EnsemblMetazoa"/>
        </authorList>
    </citation>
    <scope>IDENTIFICATION</scope>
    <source>
        <strain evidence="2">Aabys</strain>
    </source>
</reference>
<sequence>MKFTLFALIAGFFLVAVSANATGDIFLKNELIEDMELTAQDLADELAEIEPYGLFTGMYTVIKRALRYVKGLNCTIKEVLAIENAAHNFVNSVAACGGQISQKAQNLVNACLDIIETCKAILGINESVCGNSNDVEETDSDAATAAAAEEVESFGVVSKLKTSHKCLVQMVRKVNKLKKQVKKVISMIKDIKKVPGDTSDCVMAAVNTLETTFTQFPANVKACSKLTS</sequence>
<organism evidence="2">
    <name type="scientific">Musca domestica</name>
    <name type="common">House fly</name>
    <dbReference type="NCBI Taxonomy" id="7370"/>
    <lineage>
        <taxon>Eukaryota</taxon>
        <taxon>Metazoa</taxon>
        <taxon>Ecdysozoa</taxon>
        <taxon>Arthropoda</taxon>
        <taxon>Hexapoda</taxon>
        <taxon>Insecta</taxon>
        <taxon>Pterygota</taxon>
        <taxon>Neoptera</taxon>
        <taxon>Endopterygota</taxon>
        <taxon>Diptera</taxon>
        <taxon>Brachycera</taxon>
        <taxon>Muscomorpha</taxon>
        <taxon>Muscoidea</taxon>
        <taxon>Muscidae</taxon>
        <taxon>Musca</taxon>
    </lineage>
</organism>
<protein>
    <recommendedName>
        <fullName evidence="3">Secreted protein</fullName>
    </recommendedName>
</protein>
<feature type="signal peptide" evidence="1">
    <location>
        <begin position="1"/>
        <end position="19"/>
    </location>
</feature>
<keyword evidence="1" id="KW-0732">Signal</keyword>
<dbReference type="VEuPathDB" id="VectorBase:MDOMA2_004720"/>
<proteinExistence type="predicted"/>
<evidence type="ECO:0000256" key="1">
    <source>
        <dbReference type="SAM" id="SignalP"/>
    </source>
</evidence>
<evidence type="ECO:0008006" key="3">
    <source>
        <dbReference type="Google" id="ProtNLM"/>
    </source>
</evidence>
<name>A0A1I8N8W2_MUSDO</name>
<dbReference type="RefSeq" id="XP_005189714.2">
    <property type="nucleotide sequence ID" value="XM_005189657.4"/>
</dbReference>
<dbReference type="eggNOG" id="ENOG502TDRJ">
    <property type="taxonomic scope" value="Eukaryota"/>
</dbReference>
<accession>A0A1I8N8W2</accession>
<dbReference type="EnsemblMetazoa" id="MDOA012778-RA">
    <property type="protein sequence ID" value="MDOA012778-PA"/>
    <property type="gene ID" value="MDOA012778"/>
</dbReference>
<gene>
    <name evidence="2" type="primary">101890344</name>
</gene>
<feature type="chain" id="PRO_5044561389" description="Secreted protein" evidence="1">
    <location>
        <begin position="20"/>
        <end position="228"/>
    </location>
</feature>
<dbReference type="OrthoDB" id="7972585at2759"/>
<dbReference type="KEGG" id="mde:101890344"/>
<dbReference type="AlphaFoldDB" id="A0A1I8N8W2"/>
<evidence type="ECO:0000313" key="2">
    <source>
        <dbReference type="EnsemblMetazoa" id="MDOA012778-PA"/>
    </source>
</evidence>